<proteinExistence type="predicted"/>
<reference evidence="1 2" key="1">
    <citation type="submission" date="2011-09" db="EMBL/GenBank/DDBJ databases">
        <authorList>
            <person name="Weinstock G."/>
            <person name="Sodergren E."/>
            <person name="Clifton S."/>
            <person name="Fulton L."/>
            <person name="Fulton B."/>
            <person name="Courtney L."/>
            <person name="Fronick C."/>
            <person name="Harrison M."/>
            <person name="Strong C."/>
            <person name="Farmer C."/>
            <person name="Delahaunty K."/>
            <person name="Markovic C."/>
            <person name="Hall O."/>
            <person name="Minx P."/>
            <person name="Tomlinson C."/>
            <person name="Mitreva M."/>
            <person name="Hou S."/>
            <person name="Chen J."/>
            <person name="Wollam A."/>
            <person name="Pepin K.H."/>
            <person name="Johnson M."/>
            <person name="Bhonagiri V."/>
            <person name="Zhang X."/>
            <person name="Suruliraj S."/>
            <person name="Warren W."/>
            <person name="Chinwalla A."/>
            <person name="Mardis E.R."/>
            <person name="Wilson R.K."/>
        </authorList>
    </citation>
    <scope>NUCLEOTIDE SEQUENCE [LARGE SCALE GENOMIC DNA]</scope>
    <source>
        <strain evidence="1 2">F0435</strain>
    </source>
</reference>
<organism evidence="1 2">
    <name type="scientific">Lentilactobacillus kisonensis F0435</name>
    <dbReference type="NCBI Taxonomy" id="797516"/>
    <lineage>
        <taxon>Bacteria</taxon>
        <taxon>Bacillati</taxon>
        <taxon>Bacillota</taxon>
        <taxon>Bacilli</taxon>
        <taxon>Lactobacillales</taxon>
        <taxon>Lactobacillaceae</taxon>
        <taxon>Lentilactobacillus</taxon>
    </lineage>
</organism>
<dbReference type="HOGENOM" id="CLU_2649902_0_0_9"/>
<protein>
    <submittedName>
        <fullName evidence="1">Uncharacterized protein</fullName>
    </submittedName>
</protein>
<gene>
    <name evidence="1" type="ORF">HMPREF9104_02402</name>
</gene>
<dbReference type="Proteomes" id="UP000005025">
    <property type="component" value="Unassembled WGS sequence"/>
</dbReference>
<dbReference type="STRING" id="797516.HMPREF9104_02402"/>
<evidence type="ECO:0000313" key="1">
    <source>
        <dbReference type="EMBL" id="EHO49771.1"/>
    </source>
</evidence>
<name>H1LIG1_9LACO</name>
<accession>H1LIG1</accession>
<sequence length="76" mass="8463">MKFKIVKVKGVGASHQFPFAFHLATYANLSYIPPVALKYDLLLILIRTAAQSRNLHLSLLHQKPRISDEGNLGSGF</sequence>
<evidence type="ECO:0000313" key="2">
    <source>
        <dbReference type="Proteomes" id="UP000005025"/>
    </source>
</evidence>
<comment type="caution">
    <text evidence="1">The sequence shown here is derived from an EMBL/GenBank/DDBJ whole genome shotgun (WGS) entry which is preliminary data.</text>
</comment>
<dbReference type="EMBL" id="AGRJ01000209">
    <property type="protein sequence ID" value="EHO49771.1"/>
    <property type="molecule type" value="Genomic_DNA"/>
</dbReference>
<dbReference type="AlphaFoldDB" id="H1LIG1"/>